<dbReference type="OrthoDB" id="5984483at2759"/>
<evidence type="ECO:0000259" key="1">
    <source>
        <dbReference type="Pfam" id="PF17919"/>
    </source>
</evidence>
<dbReference type="Gene3D" id="1.10.340.70">
    <property type="match status" value="1"/>
</dbReference>
<sequence>MSIYNTDVKFQLDSGATCNVITSQVLRRSHCDAEITQTSKILSMYNGTTVKPEGHCKVKMTNPKNGRRYLVNFEVLPGSPTPILGNKAIQQIVLKKGLEENIQSLNVEQTVVTKDSLLKQYPQVFEGIRCMPGNYHLTVDSSVKPVVHPPRRVALSLKVKVEAELQRLTELEIIEPLSKPAQWVSSMVTAPKPNGDIRICIDPKDLNCALQRSHCPIPAMDVRLPRLNKAKFSCTVDLRWGFWQADPEKIRAITEMPKPTDIKGVQRFLGLVNYLSKFLPKVSEVCKPLGQLTLKETEWCWLEVHDKVFQEIKLLVTDSPVLRYYQPEEELTLKCDASDKGLGAALLQQGQPIAFASRALTACEMEYVPIEKKLLAVVYGMERFHYYTYGRRVVVNSDHKPLESIVRKPLHMAPKRLQRILLRLHEYDVNLRYLRVTEMFLTDTLSRRAYLTDEAPSAFTEELTMINATNFRYLTALRLQDIAEHSKKNLALLELDRMICSGWPAKRDNVEPSLIPYFNFRNEFAAQQGVIYIVERVVIPLKLRKGMIKLIHSSHIGIEGCLRRARVFLYWPGMDAQVKNYIQSCKTCLSTGSKQQRKQ</sequence>
<dbReference type="FunFam" id="3.30.70.270:FF:000026">
    <property type="entry name" value="Transposon Ty3-G Gag-Pol polyprotein"/>
    <property type="match status" value="1"/>
</dbReference>
<gene>
    <name evidence="3" type="primary">pol</name>
    <name evidence="3" type="ORF">AWC38_SpisGene11403</name>
</gene>
<dbReference type="Gene3D" id="3.30.70.270">
    <property type="match status" value="1"/>
</dbReference>
<feature type="domain" description="Integrase zinc-binding" evidence="2">
    <location>
        <begin position="539"/>
        <end position="591"/>
    </location>
</feature>
<accession>A0A2B4S4P3</accession>
<reference evidence="4" key="1">
    <citation type="journal article" date="2017" name="bioRxiv">
        <title>Comparative analysis of the genomes of Stylophora pistillata and Acropora digitifera provides evidence for extensive differences between species of corals.</title>
        <authorList>
            <person name="Voolstra C.R."/>
            <person name="Li Y."/>
            <person name="Liew Y.J."/>
            <person name="Baumgarten S."/>
            <person name="Zoccola D."/>
            <person name="Flot J.-F."/>
            <person name="Tambutte S."/>
            <person name="Allemand D."/>
            <person name="Aranda M."/>
        </authorList>
    </citation>
    <scope>NUCLEOTIDE SEQUENCE [LARGE SCALE GENOMIC DNA]</scope>
</reference>
<evidence type="ECO:0000313" key="4">
    <source>
        <dbReference type="Proteomes" id="UP000225706"/>
    </source>
</evidence>
<dbReference type="AlphaFoldDB" id="A0A2B4S4P3"/>
<name>A0A2B4S4P3_STYPI</name>
<proteinExistence type="predicted"/>
<dbReference type="InterPro" id="IPR043502">
    <property type="entry name" value="DNA/RNA_pol_sf"/>
</dbReference>
<dbReference type="Pfam" id="PF17919">
    <property type="entry name" value="RT_RNaseH_2"/>
    <property type="match status" value="1"/>
</dbReference>
<dbReference type="EMBL" id="LSMT01000189">
    <property type="protein sequence ID" value="PFX24019.1"/>
    <property type="molecule type" value="Genomic_DNA"/>
</dbReference>
<dbReference type="SUPFAM" id="SSF50630">
    <property type="entry name" value="Acid proteases"/>
    <property type="match status" value="1"/>
</dbReference>
<dbReference type="InterPro" id="IPR041577">
    <property type="entry name" value="RT_RNaseH_2"/>
</dbReference>
<dbReference type="PANTHER" id="PTHR37984:SF8">
    <property type="entry name" value="CCHC-TYPE DOMAIN-CONTAINING PROTEIN"/>
    <property type="match status" value="1"/>
</dbReference>
<dbReference type="InterPro" id="IPR043128">
    <property type="entry name" value="Rev_trsase/Diguanyl_cyclase"/>
</dbReference>
<dbReference type="InterPro" id="IPR021109">
    <property type="entry name" value="Peptidase_aspartic_dom_sf"/>
</dbReference>
<dbReference type="Gene3D" id="2.40.70.10">
    <property type="entry name" value="Acid Proteases"/>
    <property type="match status" value="1"/>
</dbReference>
<dbReference type="FunFam" id="1.10.340.70:FF:000003">
    <property type="entry name" value="Protein CBG25708"/>
    <property type="match status" value="1"/>
</dbReference>
<evidence type="ECO:0000313" key="3">
    <source>
        <dbReference type="EMBL" id="PFX24019.1"/>
    </source>
</evidence>
<keyword evidence="4" id="KW-1185">Reference proteome</keyword>
<feature type="domain" description="Reverse transcriptase/retrotransposon-derived protein RNase H-like" evidence="1">
    <location>
        <begin position="301"/>
        <end position="395"/>
    </location>
</feature>
<evidence type="ECO:0000259" key="2">
    <source>
        <dbReference type="Pfam" id="PF17921"/>
    </source>
</evidence>
<dbReference type="SUPFAM" id="SSF56672">
    <property type="entry name" value="DNA/RNA polymerases"/>
    <property type="match status" value="1"/>
</dbReference>
<dbReference type="Pfam" id="PF17921">
    <property type="entry name" value="Integrase_H2C2"/>
    <property type="match status" value="1"/>
</dbReference>
<dbReference type="CDD" id="cd09274">
    <property type="entry name" value="RNase_HI_RT_Ty3"/>
    <property type="match status" value="1"/>
</dbReference>
<dbReference type="InterPro" id="IPR041588">
    <property type="entry name" value="Integrase_H2C2"/>
</dbReference>
<dbReference type="Proteomes" id="UP000225706">
    <property type="component" value="Unassembled WGS sequence"/>
</dbReference>
<comment type="caution">
    <text evidence="3">The sequence shown here is derived from an EMBL/GenBank/DDBJ whole genome shotgun (WGS) entry which is preliminary data.</text>
</comment>
<dbReference type="PANTHER" id="PTHR37984">
    <property type="entry name" value="PROTEIN CBG26694"/>
    <property type="match status" value="1"/>
</dbReference>
<dbReference type="InterPro" id="IPR050951">
    <property type="entry name" value="Retrovirus_Pol_polyprotein"/>
</dbReference>
<dbReference type="Gene3D" id="3.10.10.10">
    <property type="entry name" value="HIV Type 1 Reverse Transcriptase, subunit A, domain 1"/>
    <property type="match status" value="1"/>
</dbReference>
<dbReference type="CDD" id="cd05481">
    <property type="entry name" value="retropepsin_like_LTR_1"/>
    <property type="match status" value="1"/>
</dbReference>
<protein>
    <submittedName>
        <fullName evidence="3">Retrovirus-related Pol polyprotein from transposon 17.6</fullName>
    </submittedName>
</protein>
<organism evidence="3 4">
    <name type="scientific">Stylophora pistillata</name>
    <name type="common">Smooth cauliflower coral</name>
    <dbReference type="NCBI Taxonomy" id="50429"/>
    <lineage>
        <taxon>Eukaryota</taxon>
        <taxon>Metazoa</taxon>
        <taxon>Cnidaria</taxon>
        <taxon>Anthozoa</taxon>
        <taxon>Hexacorallia</taxon>
        <taxon>Scleractinia</taxon>
        <taxon>Astrocoeniina</taxon>
        <taxon>Pocilloporidae</taxon>
        <taxon>Stylophora</taxon>
    </lineage>
</organism>